<name>A0ABT9HXV9_9GAMM</name>
<feature type="domain" description="SPOR" evidence="3">
    <location>
        <begin position="108"/>
        <end position="187"/>
    </location>
</feature>
<organism evidence="4 5">
    <name type="scientific">Rheinheimera baltica</name>
    <dbReference type="NCBI Taxonomy" id="67576"/>
    <lineage>
        <taxon>Bacteria</taxon>
        <taxon>Pseudomonadati</taxon>
        <taxon>Pseudomonadota</taxon>
        <taxon>Gammaproteobacteria</taxon>
        <taxon>Chromatiales</taxon>
        <taxon>Chromatiaceae</taxon>
        <taxon>Rheinheimera</taxon>
    </lineage>
</organism>
<dbReference type="Pfam" id="PF05036">
    <property type="entry name" value="SPOR"/>
    <property type="match status" value="1"/>
</dbReference>
<feature type="compositionally biased region" description="Basic residues" evidence="1">
    <location>
        <begin position="10"/>
        <end position="26"/>
    </location>
</feature>
<evidence type="ECO:0000313" key="4">
    <source>
        <dbReference type="EMBL" id="MDP5135973.1"/>
    </source>
</evidence>
<gene>
    <name evidence="4" type="ORF">ORJ04_08440</name>
</gene>
<dbReference type="PROSITE" id="PS51724">
    <property type="entry name" value="SPOR"/>
    <property type="match status" value="1"/>
</dbReference>
<sequence>MSQKDYVKASRPKAKPANKRPARRNTKATAQKPRLPWFILAITMVLICGFIYFLWFLNQQPASTTIVEKPAPKITKPQDELPAKPTEEPYQYIKELENKEIKVEVTEQVSGGPYQMQCGSFREQQQAERMKAQIAFAGFASQIRRTDGSNGVWFRVVLGPYESKRQATADRNRLRQQSINTCQIWNWS</sequence>
<comment type="caution">
    <text evidence="4">The sequence shown here is derived from an EMBL/GenBank/DDBJ whole genome shotgun (WGS) entry which is preliminary data.</text>
</comment>
<evidence type="ECO:0000313" key="5">
    <source>
        <dbReference type="Proteomes" id="UP001231109"/>
    </source>
</evidence>
<dbReference type="RefSeq" id="WP_027670297.1">
    <property type="nucleotide sequence ID" value="NZ_JAPJDY010000010.1"/>
</dbReference>
<accession>A0ABT9HXV9</accession>
<reference evidence="4 5" key="1">
    <citation type="submission" date="2022-11" db="EMBL/GenBank/DDBJ databases">
        <title>Viruses from the air-sea interface of a natural surface slick.</title>
        <authorList>
            <person name="Rahlff J."/>
            <person name="Holmfeldt K."/>
        </authorList>
    </citation>
    <scope>NUCLEOTIDE SEQUENCE [LARGE SCALE GENOMIC DNA]</scope>
    <source>
        <strain evidence="4 5">SMS4</strain>
    </source>
</reference>
<keyword evidence="2" id="KW-0812">Transmembrane</keyword>
<dbReference type="EMBL" id="JAPJDZ010000016">
    <property type="protein sequence ID" value="MDP5135973.1"/>
    <property type="molecule type" value="Genomic_DNA"/>
</dbReference>
<evidence type="ECO:0000256" key="1">
    <source>
        <dbReference type="SAM" id="MobiDB-lite"/>
    </source>
</evidence>
<evidence type="ECO:0000256" key="2">
    <source>
        <dbReference type="SAM" id="Phobius"/>
    </source>
</evidence>
<dbReference type="Proteomes" id="UP001231109">
    <property type="component" value="Unassembled WGS sequence"/>
</dbReference>
<keyword evidence="5" id="KW-1185">Reference proteome</keyword>
<evidence type="ECO:0000259" key="3">
    <source>
        <dbReference type="PROSITE" id="PS51724"/>
    </source>
</evidence>
<dbReference type="PANTHER" id="PTHR38687">
    <property type="entry name" value="CELL DIVISION PROTEIN DEDD-RELATED"/>
    <property type="match status" value="1"/>
</dbReference>
<dbReference type="PANTHER" id="PTHR38687:SF2">
    <property type="entry name" value="CELL DIVISION PROTEIN FTSN"/>
    <property type="match status" value="1"/>
</dbReference>
<protein>
    <submittedName>
        <fullName evidence="4">SPOR domain-containing protein</fullName>
    </submittedName>
</protein>
<keyword evidence="2" id="KW-1133">Transmembrane helix</keyword>
<feature type="region of interest" description="Disordered" evidence="1">
    <location>
        <begin position="1"/>
        <end position="28"/>
    </location>
</feature>
<keyword evidence="2" id="KW-0472">Membrane</keyword>
<dbReference type="InterPro" id="IPR007730">
    <property type="entry name" value="SPOR-like_dom"/>
</dbReference>
<proteinExistence type="predicted"/>
<dbReference type="InterPro" id="IPR036680">
    <property type="entry name" value="SPOR-like_sf"/>
</dbReference>
<dbReference type="Gene3D" id="3.30.70.1070">
    <property type="entry name" value="Sporulation related repeat"/>
    <property type="match status" value="1"/>
</dbReference>
<feature type="transmembrane region" description="Helical" evidence="2">
    <location>
        <begin position="37"/>
        <end position="57"/>
    </location>
</feature>
<dbReference type="SUPFAM" id="SSF110997">
    <property type="entry name" value="Sporulation related repeat"/>
    <property type="match status" value="1"/>
</dbReference>
<dbReference type="InterPro" id="IPR052521">
    <property type="entry name" value="Cell_div_SPOR-domain"/>
</dbReference>